<dbReference type="PANTHER" id="PTHR11476:SF7">
    <property type="entry name" value="HISTIDINE--TRNA LIGASE"/>
    <property type="match status" value="1"/>
</dbReference>
<sequence>MHTECSPTEFLRISSQTAEHFGFRTIDALHKNPLCKNCQSHLQNNITKEDSRHDNVSGLLTRGLETFCNDNLYAIEGPVLLYSIDTTDNNETAVAFHVFNVQKSIAEAILIQTERAIATEMGYQEQTIRINSLGDNDSMTRYSRDLTNFLRKRLDSIPSEARELMKIHAFTALQYLVEHGHDLALKCPSPLEYLSDQSRKHFRDIIEYLDMSATPYEIDPKMLGHHEYYSDTLFSIDLPSSTDNLTSPSLYLRGGRFDEYTERKTKHRTSAVGAVAILSEKTSPTRNPRFKLPTPMVYIIQLGFGPKIRSLLTVDELRRAGIAVYQDLANDSLSDQLRHAEASGVKYVIIIGQKEFIDDTVILRDMEARRQEPVSHETLIKKLKHDIGVIN</sequence>
<accession>A0A2M7INI2</accession>
<evidence type="ECO:0000313" key="4">
    <source>
        <dbReference type="Proteomes" id="UP000230837"/>
    </source>
</evidence>
<keyword evidence="1" id="KW-0030">Aminoacyl-tRNA synthetase</keyword>
<dbReference type="InterPro" id="IPR045864">
    <property type="entry name" value="aa-tRNA-synth_II/BPL/LPL"/>
</dbReference>
<reference evidence="4" key="1">
    <citation type="submission" date="2017-09" db="EMBL/GenBank/DDBJ databases">
        <title>Depth-based differentiation of microbial function through sediment-hosted aquifers and enrichment of novel symbionts in the deep terrestrial subsurface.</title>
        <authorList>
            <person name="Probst A.J."/>
            <person name="Ladd B."/>
            <person name="Jarett J.K."/>
            <person name="Geller-Mcgrath D.E."/>
            <person name="Sieber C.M.K."/>
            <person name="Emerson J.B."/>
            <person name="Anantharaman K."/>
            <person name="Thomas B.C."/>
            <person name="Malmstrom R."/>
            <person name="Stieglmeier M."/>
            <person name="Klingl A."/>
            <person name="Woyke T."/>
            <person name="Ryan C.M."/>
            <person name="Banfield J.F."/>
        </authorList>
    </citation>
    <scope>NUCLEOTIDE SEQUENCE [LARGE SCALE GENOMIC DNA]</scope>
</reference>
<proteinExistence type="predicted"/>
<dbReference type="SUPFAM" id="SSF52954">
    <property type="entry name" value="Class II aaRS ABD-related"/>
    <property type="match status" value="1"/>
</dbReference>
<dbReference type="InterPro" id="IPR036621">
    <property type="entry name" value="Anticodon-bd_dom_sf"/>
</dbReference>
<dbReference type="Gene3D" id="3.40.50.800">
    <property type="entry name" value="Anticodon-binding domain"/>
    <property type="match status" value="1"/>
</dbReference>
<dbReference type="GO" id="GO:0004812">
    <property type="term" value="F:aminoacyl-tRNA ligase activity"/>
    <property type="evidence" value="ECO:0007669"/>
    <property type="project" value="UniProtKB-KW"/>
</dbReference>
<dbReference type="Pfam" id="PF03129">
    <property type="entry name" value="HGTP_anticodon"/>
    <property type="match status" value="1"/>
</dbReference>
<evidence type="ECO:0000256" key="1">
    <source>
        <dbReference type="ARBA" id="ARBA00023146"/>
    </source>
</evidence>
<feature type="domain" description="Anticodon-binding" evidence="2">
    <location>
        <begin position="315"/>
        <end position="384"/>
    </location>
</feature>
<dbReference type="GO" id="GO:0006418">
    <property type="term" value="P:tRNA aminoacylation for protein translation"/>
    <property type="evidence" value="ECO:0007669"/>
    <property type="project" value="UniProtKB-ARBA"/>
</dbReference>
<evidence type="ECO:0000313" key="3">
    <source>
        <dbReference type="EMBL" id="PIW96828.1"/>
    </source>
</evidence>
<dbReference type="Gene3D" id="3.30.930.10">
    <property type="entry name" value="Bira Bifunctional Protein, Domain 2"/>
    <property type="match status" value="1"/>
</dbReference>
<keyword evidence="1" id="KW-0436">Ligase</keyword>
<name>A0A2M7INI2_9BACT</name>
<dbReference type="PANTHER" id="PTHR11476">
    <property type="entry name" value="HISTIDYL-TRNA SYNTHETASE"/>
    <property type="match status" value="1"/>
</dbReference>
<organism evidence="3 4">
    <name type="scientific">Candidatus Kaiserbacteria bacterium CG_4_8_14_3_um_filter_38_9</name>
    <dbReference type="NCBI Taxonomy" id="1974599"/>
    <lineage>
        <taxon>Bacteria</taxon>
        <taxon>Candidatus Kaiseribacteriota</taxon>
    </lineage>
</organism>
<protein>
    <recommendedName>
        <fullName evidence="2">Anticodon-binding domain-containing protein</fullName>
    </recommendedName>
</protein>
<comment type="caution">
    <text evidence="3">The sequence shown here is derived from an EMBL/GenBank/DDBJ whole genome shotgun (WGS) entry which is preliminary data.</text>
</comment>
<dbReference type="Proteomes" id="UP000230837">
    <property type="component" value="Unassembled WGS sequence"/>
</dbReference>
<dbReference type="InterPro" id="IPR004154">
    <property type="entry name" value="Anticodon-bd"/>
</dbReference>
<dbReference type="EMBL" id="PFHR01000148">
    <property type="protein sequence ID" value="PIW96828.1"/>
    <property type="molecule type" value="Genomic_DNA"/>
</dbReference>
<dbReference type="SUPFAM" id="SSF55681">
    <property type="entry name" value="Class II aaRS and biotin synthetases"/>
    <property type="match status" value="1"/>
</dbReference>
<gene>
    <name evidence="3" type="ORF">COZ82_02840</name>
</gene>
<dbReference type="AlphaFoldDB" id="A0A2M7INI2"/>
<evidence type="ECO:0000259" key="2">
    <source>
        <dbReference type="Pfam" id="PF03129"/>
    </source>
</evidence>